<protein>
    <submittedName>
        <fullName evidence="1">Uncharacterized protein</fullName>
    </submittedName>
</protein>
<dbReference type="RefSeq" id="WP_344550469.1">
    <property type="nucleotide sequence ID" value="NZ_BAAATO010000042.1"/>
</dbReference>
<dbReference type="Proteomes" id="UP000608522">
    <property type="component" value="Unassembled WGS sequence"/>
</dbReference>
<dbReference type="EMBL" id="BNED01000003">
    <property type="protein sequence ID" value="GHI74813.1"/>
    <property type="molecule type" value="Genomic_DNA"/>
</dbReference>
<accession>A0ABQ3T346</accession>
<evidence type="ECO:0000313" key="2">
    <source>
        <dbReference type="Proteomes" id="UP000608522"/>
    </source>
</evidence>
<name>A0ABQ3T346_9ACTN</name>
<comment type="caution">
    <text evidence="1">The sequence shown here is derived from an EMBL/GenBank/DDBJ whole genome shotgun (WGS) entry which is preliminary data.</text>
</comment>
<proteinExistence type="predicted"/>
<reference evidence="2" key="1">
    <citation type="submission" date="2023-07" db="EMBL/GenBank/DDBJ databases">
        <title>Whole genome shotgun sequence of Streptomyces spororaveus NBRC 15456.</title>
        <authorList>
            <person name="Komaki H."/>
            <person name="Tamura T."/>
        </authorList>
    </citation>
    <scope>NUCLEOTIDE SEQUENCE [LARGE SCALE GENOMIC DNA]</scope>
    <source>
        <strain evidence="2">NBRC 15456</strain>
    </source>
</reference>
<gene>
    <name evidence="1" type="ORF">Sspor_03740</name>
</gene>
<keyword evidence="2" id="KW-1185">Reference proteome</keyword>
<organism evidence="1 2">
    <name type="scientific">Streptomyces spororaveus</name>
    <dbReference type="NCBI Taxonomy" id="284039"/>
    <lineage>
        <taxon>Bacteria</taxon>
        <taxon>Bacillati</taxon>
        <taxon>Actinomycetota</taxon>
        <taxon>Actinomycetes</taxon>
        <taxon>Kitasatosporales</taxon>
        <taxon>Streptomycetaceae</taxon>
        <taxon>Streptomyces</taxon>
    </lineage>
</organism>
<sequence>MLLPLVARPTLKWTMDSAGWGEPAPVPLRRCAHFGQRDGIAAGVPADDHAEPVPPAGERRFLLTVVGPRKDEGNSPTGIVGRCLARQLLAMGRPVRVLAAAALGRDIWVSETIGSFR</sequence>
<evidence type="ECO:0000313" key="1">
    <source>
        <dbReference type="EMBL" id="GHI74813.1"/>
    </source>
</evidence>